<reference evidence="5" key="1">
    <citation type="submission" date="2017-01" db="EMBL/GenBank/DDBJ databases">
        <authorList>
            <person name="Varghese N."/>
            <person name="Submissions S."/>
        </authorList>
    </citation>
    <scope>NUCLEOTIDE SEQUENCE [LARGE SCALE GENOMIC DNA]</scope>
    <source>
        <strain evidence="5">DSM 44531</strain>
    </source>
</reference>
<feature type="transmembrane region" description="Helical" evidence="2">
    <location>
        <begin position="97"/>
        <end position="114"/>
    </location>
</feature>
<keyword evidence="2" id="KW-0472">Membrane</keyword>
<feature type="transmembrane region" description="Helical" evidence="2">
    <location>
        <begin position="71"/>
        <end position="91"/>
    </location>
</feature>
<accession>A0A1N7JIM8</accession>
<gene>
    <name evidence="4" type="ORF">SAMN05444817_10887</name>
</gene>
<keyword evidence="2" id="KW-0812">Transmembrane</keyword>
<dbReference type="EMBL" id="FTOF01000008">
    <property type="protein sequence ID" value="SIS49179.1"/>
    <property type="molecule type" value="Genomic_DNA"/>
</dbReference>
<feature type="domain" description="DUF1707" evidence="3">
    <location>
        <begin position="2"/>
        <end position="42"/>
    </location>
</feature>
<sequence>MARLSYALGEGRLDSDEFNRRCEQVEAATTRRDLVPLFRDLPEQQRQEIAEQTFTRSEIERARANGKNTRLGIFLLGSMASFAGAVGLAAATGAATWIMLLLIIPALFTILYIMKAGPDSWYAPSPRQLERQRFRELQTARKMEEERRKAERNVQRDRLTGDAMDFAQRALNRFNK</sequence>
<dbReference type="InterPro" id="IPR012551">
    <property type="entry name" value="DUF1707_SHOCT-like"/>
</dbReference>
<keyword evidence="5" id="KW-1185">Reference proteome</keyword>
<evidence type="ECO:0000259" key="3">
    <source>
        <dbReference type="Pfam" id="PF08044"/>
    </source>
</evidence>
<feature type="coiled-coil region" evidence="1">
    <location>
        <begin position="133"/>
        <end position="160"/>
    </location>
</feature>
<dbReference type="AlphaFoldDB" id="A0A1N7JIM8"/>
<keyword evidence="2" id="KW-1133">Transmembrane helix</keyword>
<organism evidence="4 5">
    <name type="scientific">Corynebacterium appendicis CIP 107643</name>
    <dbReference type="NCBI Taxonomy" id="1161099"/>
    <lineage>
        <taxon>Bacteria</taxon>
        <taxon>Bacillati</taxon>
        <taxon>Actinomycetota</taxon>
        <taxon>Actinomycetes</taxon>
        <taxon>Mycobacteriales</taxon>
        <taxon>Corynebacteriaceae</taxon>
        <taxon>Corynebacterium</taxon>
    </lineage>
</organism>
<dbReference type="Pfam" id="PF08044">
    <property type="entry name" value="DUF1707"/>
    <property type="match status" value="1"/>
</dbReference>
<proteinExistence type="predicted"/>
<evidence type="ECO:0000256" key="2">
    <source>
        <dbReference type="SAM" id="Phobius"/>
    </source>
</evidence>
<keyword evidence="1" id="KW-0175">Coiled coil</keyword>
<protein>
    <recommendedName>
        <fullName evidence="3">DUF1707 domain-containing protein</fullName>
    </recommendedName>
</protein>
<evidence type="ECO:0000256" key="1">
    <source>
        <dbReference type="SAM" id="Coils"/>
    </source>
</evidence>
<dbReference type="Proteomes" id="UP000186292">
    <property type="component" value="Unassembled WGS sequence"/>
</dbReference>
<evidence type="ECO:0000313" key="4">
    <source>
        <dbReference type="EMBL" id="SIS49179.1"/>
    </source>
</evidence>
<evidence type="ECO:0000313" key="5">
    <source>
        <dbReference type="Proteomes" id="UP000186292"/>
    </source>
</evidence>
<dbReference type="STRING" id="1161099.SAMN05444817_10887"/>
<name>A0A1N7JIM8_9CORY</name>